<sequence length="582" mass="61518">MRPVLIAGGFGWLHASAGGGSETAVLVCPALGREACVSHRALRLLADRLAAAGYATLRMDYPGSGDSAELTEPAPEAWLAAIRAAADRLRTLSGATRIVVCGFRLGALLGMAATARRADVAALMLLGPPLSGRDQVREWRAAERFASTAPEPGHLEADGCWLPRDALDRLAELALGHVALRPDQAVLLLAAGPAAAAAACVEAWRGSGAAVATLPFEGLKALLHAQLDHPPPLADFDRAIDWLRRRHPPRDAVPAAAPDPMPALAGEGWVEQPLRFGPAAALVGILARPAGEAPPGLAVIIGNTGYDPRVGFGRSTVVLARHLAARGIASLRLDFAGLGDSRSPAEGDTHAYETDRLEDFRAAIDALAARGYRRFALQGTCSGAYHAFHAALAEPRVERLLLVNQLVFQWRAGDQMLQMARVMSRGPATYLRALGQPQAWLKLRRGELAIGRVLWGQLAAAAARGRQWLRGDAAGRPRQALETLTRRGVAVFVLLGAEDPSHGIWNEALGLPRRSARHWPGLTIRIESGLDHVPTTMRMRRQVAEILGEALRDESAAGQAAGAGAGAGAGARDRAPARPRAG</sequence>
<organism evidence="3 4">
    <name type="scientific">Paeniroseomonas aquatica</name>
    <dbReference type="NCBI Taxonomy" id="373043"/>
    <lineage>
        <taxon>Bacteria</taxon>
        <taxon>Pseudomonadati</taxon>
        <taxon>Pseudomonadota</taxon>
        <taxon>Alphaproteobacteria</taxon>
        <taxon>Acetobacterales</taxon>
        <taxon>Acetobacteraceae</taxon>
        <taxon>Paeniroseomonas</taxon>
    </lineage>
</organism>
<dbReference type="InterPro" id="IPR050261">
    <property type="entry name" value="FrsA_esterase"/>
</dbReference>
<dbReference type="GO" id="GO:0016787">
    <property type="term" value="F:hydrolase activity"/>
    <property type="evidence" value="ECO:0007669"/>
    <property type="project" value="UniProtKB-KW"/>
</dbReference>
<dbReference type="PANTHER" id="PTHR22946">
    <property type="entry name" value="DIENELACTONE HYDROLASE DOMAIN-CONTAINING PROTEIN-RELATED"/>
    <property type="match status" value="1"/>
</dbReference>
<proteinExistence type="predicted"/>
<feature type="domain" description="Serine aminopeptidase S33" evidence="2">
    <location>
        <begin position="44"/>
        <end position="142"/>
    </location>
</feature>
<reference evidence="4" key="1">
    <citation type="journal article" date="2019" name="Int. J. Syst. Evol. Microbiol.">
        <title>The Global Catalogue of Microorganisms (GCM) 10K type strain sequencing project: providing services to taxonomists for standard genome sequencing and annotation.</title>
        <authorList>
            <consortium name="The Broad Institute Genomics Platform"/>
            <consortium name="The Broad Institute Genome Sequencing Center for Infectious Disease"/>
            <person name="Wu L."/>
            <person name="Ma J."/>
        </authorList>
    </citation>
    <scope>NUCLEOTIDE SEQUENCE [LARGE SCALE GENOMIC DNA]</scope>
    <source>
        <strain evidence="4">CECT 7131</strain>
    </source>
</reference>
<feature type="region of interest" description="Disordered" evidence="1">
    <location>
        <begin position="555"/>
        <end position="582"/>
    </location>
</feature>
<dbReference type="SUPFAM" id="SSF53474">
    <property type="entry name" value="alpha/beta-Hydrolases"/>
    <property type="match status" value="2"/>
</dbReference>
<accession>A0ABT8ABH3</accession>
<evidence type="ECO:0000313" key="4">
    <source>
        <dbReference type="Proteomes" id="UP001529369"/>
    </source>
</evidence>
<protein>
    <submittedName>
        <fullName evidence="3">Alpha/beta hydrolase</fullName>
    </submittedName>
</protein>
<gene>
    <name evidence="3" type="ORF">QWZ14_22255</name>
</gene>
<dbReference type="EMBL" id="JAUFPN010000185">
    <property type="protein sequence ID" value="MDN3567111.1"/>
    <property type="molecule type" value="Genomic_DNA"/>
</dbReference>
<keyword evidence="4" id="KW-1185">Reference proteome</keyword>
<dbReference type="Pfam" id="PF12146">
    <property type="entry name" value="Hydrolase_4"/>
    <property type="match status" value="1"/>
</dbReference>
<evidence type="ECO:0000313" key="3">
    <source>
        <dbReference type="EMBL" id="MDN3567111.1"/>
    </source>
</evidence>
<evidence type="ECO:0000259" key="2">
    <source>
        <dbReference type="Pfam" id="PF12146"/>
    </source>
</evidence>
<dbReference type="InterPro" id="IPR022742">
    <property type="entry name" value="Hydrolase_4"/>
</dbReference>
<name>A0ABT8ABH3_9PROT</name>
<dbReference type="RefSeq" id="WP_290319121.1">
    <property type="nucleotide sequence ID" value="NZ_JAUFPN010000185.1"/>
</dbReference>
<dbReference type="InterPro" id="IPR029058">
    <property type="entry name" value="AB_hydrolase_fold"/>
</dbReference>
<keyword evidence="3" id="KW-0378">Hydrolase</keyword>
<dbReference type="Proteomes" id="UP001529369">
    <property type="component" value="Unassembled WGS sequence"/>
</dbReference>
<dbReference type="Gene3D" id="3.40.50.1820">
    <property type="entry name" value="alpha/beta hydrolase"/>
    <property type="match status" value="2"/>
</dbReference>
<evidence type="ECO:0000256" key="1">
    <source>
        <dbReference type="SAM" id="MobiDB-lite"/>
    </source>
</evidence>
<comment type="caution">
    <text evidence="3">The sequence shown here is derived from an EMBL/GenBank/DDBJ whole genome shotgun (WGS) entry which is preliminary data.</text>
</comment>